<dbReference type="RefSeq" id="WP_145235797.1">
    <property type="nucleotide sequence ID" value="NZ_CP036273.1"/>
</dbReference>
<dbReference type="PANTHER" id="PTHR43238:SF1">
    <property type="entry name" value="GDP-L-FUCOSE SYNTHASE"/>
    <property type="match status" value="1"/>
</dbReference>
<dbReference type="PANTHER" id="PTHR43238">
    <property type="entry name" value="GDP-L-FUCOSE SYNTHASE"/>
    <property type="match status" value="1"/>
</dbReference>
<dbReference type="Gene3D" id="3.90.25.10">
    <property type="entry name" value="UDP-galactose 4-epimerase, domain 1"/>
    <property type="match status" value="1"/>
</dbReference>
<dbReference type="InterPro" id="IPR020904">
    <property type="entry name" value="Sc_DH/Rdtase_CS"/>
</dbReference>
<gene>
    <name evidence="5 7" type="primary">fcl</name>
    <name evidence="7" type="ORF">ETAA1_15260</name>
</gene>
<reference evidence="7 8" key="1">
    <citation type="submission" date="2019-02" db="EMBL/GenBank/DDBJ databases">
        <title>Deep-cultivation of Planctomycetes and their phenomic and genomic characterization uncovers novel biology.</title>
        <authorList>
            <person name="Wiegand S."/>
            <person name="Jogler M."/>
            <person name="Boedeker C."/>
            <person name="Pinto D."/>
            <person name="Vollmers J."/>
            <person name="Rivas-Marin E."/>
            <person name="Kohn T."/>
            <person name="Peeters S.H."/>
            <person name="Heuer A."/>
            <person name="Rast P."/>
            <person name="Oberbeckmann S."/>
            <person name="Bunk B."/>
            <person name="Jeske O."/>
            <person name="Meyerdierks A."/>
            <person name="Storesund J.E."/>
            <person name="Kallscheuer N."/>
            <person name="Luecker S."/>
            <person name="Lage O.M."/>
            <person name="Pohl T."/>
            <person name="Merkel B.J."/>
            <person name="Hornburger P."/>
            <person name="Mueller R.-W."/>
            <person name="Bruemmer F."/>
            <person name="Labrenz M."/>
            <person name="Spormann A.M."/>
            <person name="Op den Camp H."/>
            <person name="Overmann J."/>
            <person name="Amann R."/>
            <person name="Jetten M.S.M."/>
            <person name="Mascher T."/>
            <person name="Medema M.H."/>
            <person name="Devos D.P."/>
            <person name="Kaster A.-K."/>
            <person name="Ovreas L."/>
            <person name="Rohde M."/>
            <person name="Galperin M.Y."/>
            <person name="Jogler C."/>
        </authorList>
    </citation>
    <scope>NUCLEOTIDE SEQUENCE [LARGE SCALE GENOMIC DNA]</scope>
    <source>
        <strain evidence="7 8">ETA_A1</strain>
    </source>
</reference>
<dbReference type="UniPathway" id="UPA00128">
    <property type="reaction ID" value="UER00191"/>
</dbReference>
<dbReference type="KEGG" id="uli:ETAA1_15260"/>
<dbReference type="InterPro" id="IPR028614">
    <property type="entry name" value="GDP_fucose/colitose_synth"/>
</dbReference>
<dbReference type="Gene3D" id="3.40.50.720">
    <property type="entry name" value="NAD(P)-binding Rossmann-like Domain"/>
    <property type="match status" value="1"/>
</dbReference>
<sequence length="331" mass="34671">MAPLDAGRSPGLTPAARVFVAGGDTLPGAALLDLLPAEGFTNLVGVGPDEPELTDALAVNSFFALEKPEYVFLVGGPSGGIGLNRARPADLMLANLQVATNVLDAAHRHGVRKLLYLASSCAYPREAPQPLEPASLGTGPLEPTSAAYATAKLAGAVLCDAYRRQYGAQFITAFPANPFGPGDDFGADSGHVIPALIRRAHEAAENGDRALSVWGSGAARREFLFSRDLASACLFALKHYDGDAPLNLGGGTVLSIAEVAHAVANVVGFRGRLAFDTSKPDGAALKALDSSVLLGMGWQPATRFHDAVHETYHWFLHHEAAEGVSRERTTV</sequence>
<feature type="active site" description="Proton donor/acceptor" evidence="5">
    <location>
        <position position="148"/>
    </location>
</feature>
<dbReference type="AlphaFoldDB" id="A0A517XQ38"/>
<dbReference type="PROSITE" id="PS00061">
    <property type="entry name" value="ADH_SHORT"/>
    <property type="match status" value="1"/>
</dbReference>
<feature type="binding site" evidence="5">
    <location>
        <position position="281"/>
    </location>
    <ligand>
        <name>substrate</name>
    </ligand>
</feature>
<evidence type="ECO:0000256" key="2">
    <source>
        <dbReference type="ARBA" id="ARBA00022857"/>
    </source>
</evidence>
<comment type="catalytic activity">
    <reaction evidence="5">
        <text>GDP-beta-L-fucose + NADP(+) = GDP-4-dehydro-alpha-D-rhamnose + NADPH + H(+)</text>
        <dbReference type="Rhea" id="RHEA:18885"/>
        <dbReference type="ChEBI" id="CHEBI:15378"/>
        <dbReference type="ChEBI" id="CHEBI:57273"/>
        <dbReference type="ChEBI" id="CHEBI:57783"/>
        <dbReference type="ChEBI" id="CHEBI:57964"/>
        <dbReference type="ChEBI" id="CHEBI:58349"/>
        <dbReference type="EC" id="1.1.1.271"/>
    </reaction>
</comment>
<dbReference type="GO" id="GO:0070401">
    <property type="term" value="F:NADP+ binding"/>
    <property type="evidence" value="ECO:0007669"/>
    <property type="project" value="UniProtKB-UniRule"/>
</dbReference>
<keyword evidence="2 5" id="KW-0521">NADP</keyword>
<dbReference type="CDD" id="cd05239">
    <property type="entry name" value="GDP_FS_SDR_e"/>
    <property type="match status" value="1"/>
</dbReference>
<feature type="binding site" evidence="5">
    <location>
        <position position="191"/>
    </location>
    <ligand>
        <name>NADP(+)</name>
        <dbReference type="ChEBI" id="CHEBI:58349"/>
    </ligand>
</feature>
<comment type="caution">
    <text evidence="5">Lacks conserved residue(s) required for the propagation of feature annotation.</text>
</comment>
<evidence type="ECO:0000256" key="3">
    <source>
        <dbReference type="ARBA" id="ARBA00023002"/>
    </source>
</evidence>
<dbReference type="OrthoDB" id="9811425at2"/>
<evidence type="ECO:0000313" key="7">
    <source>
        <dbReference type="EMBL" id="QDU19596.1"/>
    </source>
</evidence>
<feature type="binding site" evidence="5">
    <location>
        <position position="152"/>
    </location>
    <ligand>
        <name>NADP(+)</name>
        <dbReference type="ChEBI" id="CHEBI:58349"/>
    </ligand>
</feature>
<comment type="similarity">
    <text evidence="1 5">Belongs to the NAD(P)-dependent epimerase/dehydratase family. Fucose synthase subfamily.</text>
</comment>
<dbReference type="GO" id="GO:0042351">
    <property type="term" value="P:'de novo' GDP-L-fucose biosynthetic process"/>
    <property type="evidence" value="ECO:0007669"/>
    <property type="project" value="UniProtKB-UniRule"/>
</dbReference>
<feature type="site" description="Important for catalytic activity" evidence="5">
    <location>
        <position position="119"/>
    </location>
</feature>
<comment type="pathway">
    <text evidence="5">Nucleotide-sugar biosynthesis; GDP-L-fucose biosynthesis via de novo pathway; GDP-L-fucose from GDP-alpha-D-mannose: step 2/2.</text>
</comment>
<dbReference type="Pfam" id="PF01370">
    <property type="entry name" value="Epimerase"/>
    <property type="match status" value="1"/>
</dbReference>
<feature type="site" description="Important for catalytic activity" evidence="5">
    <location>
        <position position="121"/>
    </location>
</feature>
<dbReference type="GO" id="GO:0016853">
    <property type="term" value="F:isomerase activity"/>
    <property type="evidence" value="ECO:0007669"/>
    <property type="project" value="UniProtKB-KW"/>
</dbReference>
<feature type="binding site" evidence="5">
    <location>
        <position position="199"/>
    </location>
    <ligand>
        <name>substrate</name>
    </ligand>
</feature>
<evidence type="ECO:0000313" key="8">
    <source>
        <dbReference type="Proteomes" id="UP000319576"/>
    </source>
</evidence>
<feature type="domain" description="NAD-dependent epimerase/dehydratase" evidence="6">
    <location>
        <begin position="18"/>
        <end position="244"/>
    </location>
</feature>
<dbReference type="GO" id="GO:0050577">
    <property type="term" value="F:GDP-L-fucose synthase activity"/>
    <property type="evidence" value="ECO:0007669"/>
    <property type="project" value="UniProtKB-UniRule"/>
</dbReference>
<keyword evidence="3 5" id="KW-0560">Oxidoreductase</keyword>
<keyword evidence="5" id="KW-0511">Multifunctional enzyme</keyword>
<feature type="binding site" evidence="5">
    <location>
        <begin position="117"/>
        <end position="120"/>
    </location>
    <ligand>
        <name>NADP(+)</name>
        <dbReference type="ChEBI" id="CHEBI:58349"/>
    </ligand>
</feature>
<comment type="function">
    <text evidence="5">Catalyzes the two-step NADP-dependent conversion of GDP-4-dehydro-6-deoxy-D-mannose to GDP-fucose, involving an epimerase and a reductase reaction.</text>
</comment>
<dbReference type="InterPro" id="IPR036291">
    <property type="entry name" value="NAD(P)-bd_dom_sf"/>
</dbReference>
<name>A0A517XQ38_9BACT</name>
<dbReference type="InterPro" id="IPR001509">
    <property type="entry name" value="Epimerase_deHydtase"/>
</dbReference>
<dbReference type="Proteomes" id="UP000319576">
    <property type="component" value="Chromosome"/>
</dbReference>
<evidence type="ECO:0000256" key="4">
    <source>
        <dbReference type="ARBA" id="ARBA00023235"/>
    </source>
</evidence>
<feature type="binding site" evidence="5">
    <location>
        <position position="214"/>
    </location>
    <ligand>
        <name>substrate</name>
    </ligand>
</feature>
<keyword evidence="4 5" id="KW-0413">Isomerase</keyword>
<accession>A0A517XQ38</accession>
<dbReference type="SUPFAM" id="SSF51735">
    <property type="entry name" value="NAD(P)-binding Rossmann-fold domains"/>
    <property type="match status" value="1"/>
</dbReference>
<dbReference type="HAMAP" id="MF_00956">
    <property type="entry name" value="GDP_fucose_synth"/>
    <property type="match status" value="1"/>
</dbReference>
<proteinExistence type="inferred from homology"/>
<feature type="binding site" evidence="5">
    <location>
        <position position="221"/>
    </location>
    <ligand>
        <name>substrate</name>
    </ligand>
</feature>
<protein>
    <recommendedName>
        <fullName evidence="5">GDP-L-fucose synthase</fullName>
        <ecNumber evidence="5">1.1.1.271</ecNumber>
    </recommendedName>
    <alternativeName>
        <fullName evidence="5">GDP-4-keto-6-deoxy-D-mannose-3,5-epimerase-4-reductase</fullName>
    </alternativeName>
</protein>
<dbReference type="EC" id="1.1.1.271" evidence="5"/>
<organism evidence="7 8">
    <name type="scientific">Urbifossiella limnaea</name>
    <dbReference type="NCBI Taxonomy" id="2528023"/>
    <lineage>
        <taxon>Bacteria</taxon>
        <taxon>Pseudomonadati</taxon>
        <taxon>Planctomycetota</taxon>
        <taxon>Planctomycetia</taxon>
        <taxon>Gemmatales</taxon>
        <taxon>Gemmataceae</taxon>
        <taxon>Urbifossiella</taxon>
    </lineage>
</organism>
<evidence type="ECO:0000256" key="5">
    <source>
        <dbReference type="HAMAP-Rule" id="MF_00956"/>
    </source>
</evidence>
<keyword evidence="8" id="KW-1185">Reference proteome</keyword>
<dbReference type="EMBL" id="CP036273">
    <property type="protein sequence ID" value="QDU19596.1"/>
    <property type="molecule type" value="Genomic_DNA"/>
</dbReference>
<evidence type="ECO:0000259" key="6">
    <source>
        <dbReference type="Pfam" id="PF01370"/>
    </source>
</evidence>
<evidence type="ECO:0000256" key="1">
    <source>
        <dbReference type="ARBA" id="ARBA00005959"/>
    </source>
</evidence>